<dbReference type="Pfam" id="PF14696">
    <property type="entry name" value="Glyoxalase_5"/>
    <property type="match status" value="1"/>
</dbReference>
<dbReference type="GO" id="GO:0046872">
    <property type="term" value="F:metal ion binding"/>
    <property type="evidence" value="ECO:0007669"/>
    <property type="project" value="UniProtKB-KW"/>
</dbReference>
<dbReference type="PANTHER" id="PTHR11959:SF1">
    <property type="entry name" value="4-HYDROXYPHENYLPYRUVATE DIOXYGENASE"/>
    <property type="match status" value="1"/>
</dbReference>
<sequence length="358" mass="39169">MDIQDIDHVELYVGDVQQSAFYLCTALGFRVAGQGGPETSLPDDRSLLLRHGRIQLLLTSGLNPRSAAAQYVARHGDGVSSLAFTVADARAAFEQAVSRGATAVAEPVTHADGESSVTIAEVIGFGDVRHRFIERHGERDEFLPGVIGMLTHDVEEGDTLLDIVDHIAVCLPAGTLAETVRFYQDVFDFDQIFEEYIEIGDQAMDSKVVQSKSTKVTFTLIEPDSTRRPGQIDDFLARHDGAGVQHLAFLTDDIVGSVETFAARGVQFLSTPASYYDALQERLGRVDLGVEALRRTNVLVDRDHWGEVFQIFTRSIHARGTYFLEVIDRHGAKTFGSGNIRALYEAVLRASESPATAG</sequence>
<evidence type="ECO:0000313" key="8">
    <source>
        <dbReference type="Proteomes" id="UP000199051"/>
    </source>
</evidence>
<evidence type="ECO:0000313" key="7">
    <source>
        <dbReference type="EMBL" id="SER55245.1"/>
    </source>
</evidence>
<dbReference type="InterPro" id="IPR041735">
    <property type="entry name" value="4OHPhenylPyrv_dOase_C"/>
</dbReference>
<dbReference type="InterPro" id="IPR037523">
    <property type="entry name" value="VOC_core"/>
</dbReference>
<feature type="binding site" evidence="5">
    <location>
        <position position="325"/>
    </location>
    <ligand>
        <name>Fe cation</name>
        <dbReference type="ChEBI" id="CHEBI:24875"/>
    </ligand>
</feature>
<dbReference type="Proteomes" id="UP000199051">
    <property type="component" value="Unassembled WGS sequence"/>
</dbReference>
<dbReference type="PIRSF" id="PIRSF009283">
    <property type="entry name" value="HPP_dOase"/>
    <property type="match status" value="1"/>
</dbReference>
<feature type="binding site" evidence="5">
    <location>
        <position position="166"/>
    </location>
    <ligand>
        <name>Fe cation</name>
        <dbReference type="ChEBI" id="CHEBI:24875"/>
    </ligand>
</feature>
<keyword evidence="2 5" id="KW-0479">Metal-binding</keyword>
<dbReference type="SUPFAM" id="SSF54593">
    <property type="entry name" value="Glyoxalase/Bleomycin resistance protein/Dihydroxybiphenyl dioxygenase"/>
    <property type="match status" value="1"/>
</dbReference>
<evidence type="ECO:0000259" key="6">
    <source>
        <dbReference type="PROSITE" id="PS51819"/>
    </source>
</evidence>
<gene>
    <name evidence="7" type="ORF">SAMN04487818_10478</name>
</gene>
<evidence type="ECO:0000256" key="1">
    <source>
        <dbReference type="ARBA" id="ARBA00005877"/>
    </source>
</evidence>
<dbReference type="CDD" id="cd07250">
    <property type="entry name" value="HPPD_C_like"/>
    <property type="match status" value="1"/>
</dbReference>
<evidence type="ECO:0000256" key="4">
    <source>
        <dbReference type="ARBA" id="ARBA00023004"/>
    </source>
</evidence>
<dbReference type="InterPro" id="IPR029068">
    <property type="entry name" value="Glyas_Bleomycin-R_OHBP_Dase"/>
</dbReference>
<evidence type="ECO:0000256" key="5">
    <source>
        <dbReference type="PIRSR" id="PIRSR009283-1"/>
    </source>
</evidence>
<feature type="domain" description="VOC" evidence="6">
    <location>
        <begin position="163"/>
        <end position="314"/>
    </location>
</feature>
<dbReference type="NCBIfam" id="TIGR01263">
    <property type="entry name" value="4HPPD"/>
    <property type="match status" value="1"/>
</dbReference>
<organism evidence="7 8">
    <name type="scientific">Actinokineospora terrae</name>
    <dbReference type="NCBI Taxonomy" id="155974"/>
    <lineage>
        <taxon>Bacteria</taxon>
        <taxon>Bacillati</taxon>
        <taxon>Actinomycetota</taxon>
        <taxon>Actinomycetes</taxon>
        <taxon>Pseudonocardiales</taxon>
        <taxon>Pseudonocardiaceae</taxon>
        <taxon>Actinokineospora</taxon>
    </lineage>
</organism>
<dbReference type="Pfam" id="PF00903">
    <property type="entry name" value="Glyoxalase"/>
    <property type="match status" value="1"/>
</dbReference>
<dbReference type="PROSITE" id="PS51819">
    <property type="entry name" value="VOC"/>
    <property type="match status" value="2"/>
</dbReference>
<dbReference type="InterPro" id="IPR041736">
    <property type="entry name" value="4OHPhenylPyrv_dOase_N"/>
</dbReference>
<keyword evidence="8" id="KW-1185">Reference proteome</keyword>
<keyword evidence="3" id="KW-0677">Repeat</keyword>
<feature type="domain" description="VOC" evidence="6">
    <location>
        <begin position="5"/>
        <end position="135"/>
    </location>
</feature>
<dbReference type="EMBL" id="FOGI01000004">
    <property type="protein sequence ID" value="SER55245.1"/>
    <property type="molecule type" value="Genomic_DNA"/>
</dbReference>
<comment type="similarity">
    <text evidence="1">Belongs to the 4HPPD family.</text>
</comment>
<dbReference type="InterPro" id="IPR004360">
    <property type="entry name" value="Glyas_Fos-R_dOase_dom"/>
</dbReference>
<dbReference type="PANTHER" id="PTHR11959">
    <property type="entry name" value="4-HYDROXYPHENYLPYRUVATE DIOXYGENASE"/>
    <property type="match status" value="1"/>
</dbReference>
<dbReference type="GO" id="GO:0006572">
    <property type="term" value="P:L-tyrosine catabolic process"/>
    <property type="evidence" value="ECO:0007669"/>
    <property type="project" value="TreeGrafter"/>
</dbReference>
<accession>A0A1H9Q551</accession>
<dbReference type="GO" id="GO:0003868">
    <property type="term" value="F:4-hydroxyphenylpyruvate dioxygenase activity"/>
    <property type="evidence" value="ECO:0007669"/>
    <property type="project" value="InterPro"/>
</dbReference>
<dbReference type="CDD" id="cd08342">
    <property type="entry name" value="HPPD_N_like"/>
    <property type="match status" value="1"/>
</dbReference>
<dbReference type="AlphaFoldDB" id="A0A1H9Q551"/>
<feature type="binding site" evidence="5">
    <location>
        <position position="246"/>
    </location>
    <ligand>
        <name>Fe cation</name>
        <dbReference type="ChEBI" id="CHEBI:24875"/>
    </ligand>
</feature>
<keyword evidence="4 5" id="KW-0408">Iron</keyword>
<dbReference type="InterPro" id="IPR005956">
    <property type="entry name" value="4OHPhenylPyrv_dOase"/>
</dbReference>
<comment type="cofactor">
    <cofactor evidence="5">
        <name>Fe cation</name>
        <dbReference type="ChEBI" id="CHEBI:24875"/>
    </cofactor>
    <text evidence="5">Binds 1 Fe cation per subunit.</text>
</comment>
<reference evidence="8" key="1">
    <citation type="submission" date="2016-10" db="EMBL/GenBank/DDBJ databases">
        <authorList>
            <person name="Varghese N."/>
            <person name="Submissions S."/>
        </authorList>
    </citation>
    <scope>NUCLEOTIDE SEQUENCE [LARGE SCALE GENOMIC DNA]</scope>
    <source>
        <strain evidence="8">DSM 44260</strain>
    </source>
</reference>
<protein>
    <submittedName>
        <fullName evidence="7">4-hydroxymandelate synthase</fullName>
    </submittedName>
</protein>
<name>A0A1H9Q551_9PSEU</name>
<evidence type="ECO:0000256" key="2">
    <source>
        <dbReference type="ARBA" id="ARBA00022723"/>
    </source>
</evidence>
<dbReference type="RefSeq" id="WP_092776382.1">
    <property type="nucleotide sequence ID" value="NZ_FOGI01000004.1"/>
</dbReference>
<dbReference type="Gene3D" id="3.10.180.10">
    <property type="entry name" value="2,3-Dihydroxybiphenyl 1,2-Dioxygenase, domain 1"/>
    <property type="match status" value="2"/>
</dbReference>
<dbReference type="STRING" id="155974.SAMN04487818_10478"/>
<evidence type="ECO:0000256" key="3">
    <source>
        <dbReference type="ARBA" id="ARBA00022737"/>
    </source>
</evidence>
<proteinExistence type="inferred from homology"/>